<protein>
    <submittedName>
        <fullName evidence="1">Uncharacterized protein</fullName>
    </submittedName>
</protein>
<gene>
    <name evidence="1" type="ORF">T10_8249</name>
</gene>
<name>A0A0V1N6Y5_9BILA</name>
<accession>A0A0V1N6Y5</accession>
<evidence type="ECO:0000313" key="1">
    <source>
        <dbReference type="EMBL" id="KRZ79762.1"/>
    </source>
</evidence>
<reference evidence="1 2" key="1">
    <citation type="submission" date="2015-01" db="EMBL/GenBank/DDBJ databases">
        <title>Evolution of Trichinella species and genotypes.</title>
        <authorList>
            <person name="Korhonen P.K."/>
            <person name="Edoardo P."/>
            <person name="Giuseppe L.R."/>
            <person name="Gasser R.B."/>
        </authorList>
    </citation>
    <scope>NUCLEOTIDE SEQUENCE [LARGE SCALE GENOMIC DNA]</scope>
    <source>
        <strain evidence="1">ISS1980</strain>
    </source>
</reference>
<dbReference type="Proteomes" id="UP000054843">
    <property type="component" value="Unassembled WGS sequence"/>
</dbReference>
<sequence length="88" mass="10112">MNKLSILLKQINICLKLLMQFYINESFISSSFRGAKLLINVYSSSNEVFVITKISVFIFEKEIVLAKILTFIENVHTQPKADLTDKVK</sequence>
<proteinExistence type="predicted"/>
<organism evidence="1 2">
    <name type="scientific">Trichinella papuae</name>
    <dbReference type="NCBI Taxonomy" id="268474"/>
    <lineage>
        <taxon>Eukaryota</taxon>
        <taxon>Metazoa</taxon>
        <taxon>Ecdysozoa</taxon>
        <taxon>Nematoda</taxon>
        <taxon>Enoplea</taxon>
        <taxon>Dorylaimia</taxon>
        <taxon>Trichinellida</taxon>
        <taxon>Trichinellidae</taxon>
        <taxon>Trichinella</taxon>
    </lineage>
</organism>
<evidence type="ECO:0000313" key="2">
    <source>
        <dbReference type="Proteomes" id="UP000054843"/>
    </source>
</evidence>
<comment type="caution">
    <text evidence="1">The sequence shown here is derived from an EMBL/GenBank/DDBJ whole genome shotgun (WGS) entry which is preliminary data.</text>
</comment>
<keyword evidence="2" id="KW-1185">Reference proteome</keyword>
<dbReference type="AlphaFoldDB" id="A0A0V1N6Y5"/>
<dbReference type="EMBL" id="JYDO01000005">
    <property type="protein sequence ID" value="KRZ79762.1"/>
    <property type="molecule type" value="Genomic_DNA"/>
</dbReference>